<dbReference type="OrthoDB" id="421838at2759"/>
<protein>
    <submittedName>
        <fullName evidence="1">Protein strawberry notch</fullName>
    </submittedName>
</protein>
<gene>
    <name evidence="1" type="primary">sno</name>
    <name evidence="1" type="ORF">EVAR_64201_1</name>
</gene>
<dbReference type="GO" id="GO:0006355">
    <property type="term" value="P:regulation of DNA-templated transcription"/>
    <property type="evidence" value="ECO:0007669"/>
    <property type="project" value="InterPro"/>
</dbReference>
<dbReference type="AlphaFoldDB" id="A0A4C1Z2N9"/>
<dbReference type="PANTHER" id="PTHR12706:SF30">
    <property type="entry name" value="PROTEIN STRAWBERRY NOTCH-RELATED"/>
    <property type="match status" value="1"/>
</dbReference>
<dbReference type="InterPro" id="IPR026741">
    <property type="entry name" value="SNO"/>
</dbReference>
<dbReference type="Proteomes" id="UP000299102">
    <property type="component" value="Unassembled WGS sequence"/>
</dbReference>
<name>A0A4C1Z2N9_EUMVA</name>
<evidence type="ECO:0000313" key="2">
    <source>
        <dbReference type="Proteomes" id="UP000299102"/>
    </source>
</evidence>
<dbReference type="GO" id="GO:0042393">
    <property type="term" value="F:histone binding"/>
    <property type="evidence" value="ECO:0007669"/>
    <property type="project" value="TreeGrafter"/>
</dbReference>
<sequence>MIVGLRRRTYHVLSGSVLAVWARVEHVLAARSALNKMQVVRIKTDDGLKIVGTVIPKNCVDPLKETLASDAVNVSEQKFEAHERGLK</sequence>
<dbReference type="GO" id="GO:0005634">
    <property type="term" value="C:nucleus"/>
    <property type="evidence" value="ECO:0007669"/>
    <property type="project" value="TreeGrafter"/>
</dbReference>
<keyword evidence="2" id="KW-1185">Reference proteome</keyword>
<comment type="caution">
    <text evidence="1">The sequence shown here is derived from an EMBL/GenBank/DDBJ whole genome shotgun (WGS) entry which is preliminary data.</text>
</comment>
<organism evidence="1 2">
    <name type="scientific">Eumeta variegata</name>
    <name type="common">Bagworm moth</name>
    <name type="synonym">Eumeta japonica</name>
    <dbReference type="NCBI Taxonomy" id="151549"/>
    <lineage>
        <taxon>Eukaryota</taxon>
        <taxon>Metazoa</taxon>
        <taxon>Ecdysozoa</taxon>
        <taxon>Arthropoda</taxon>
        <taxon>Hexapoda</taxon>
        <taxon>Insecta</taxon>
        <taxon>Pterygota</taxon>
        <taxon>Neoptera</taxon>
        <taxon>Endopterygota</taxon>
        <taxon>Lepidoptera</taxon>
        <taxon>Glossata</taxon>
        <taxon>Ditrysia</taxon>
        <taxon>Tineoidea</taxon>
        <taxon>Psychidae</taxon>
        <taxon>Oiketicinae</taxon>
        <taxon>Eumeta</taxon>
    </lineage>
</organism>
<dbReference type="GO" id="GO:0031490">
    <property type="term" value="F:chromatin DNA binding"/>
    <property type="evidence" value="ECO:0007669"/>
    <property type="project" value="TreeGrafter"/>
</dbReference>
<dbReference type="STRING" id="151549.A0A4C1Z2N9"/>
<evidence type="ECO:0000313" key="1">
    <source>
        <dbReference type="EMBL" id="GBP81492.1"/>
    </source>
</evidence>
<accession>A0A4C1Z2N9</accession>
<dbReference type="EMBL" id="BGZK01001514">
    <property type="protein sequence ID" value="GBP81492.1"/>
    <property type="molecule type" value="Genomic_DNA"/>
</dbReference>
<reference evidence="1 2" key="1">
    <citation type="journal article" date="2019" name="Commun. Biol.">
        <title>The bagworm genome reveals a unique fibroin gene that provides high tensile strength.</title>
        <authorList>
            <person name="Kono N."/>
            <person name="Nakamura H."/>
            <person name="Ohtoshi R."/>
            <person name="Tomita M."/>
            <person name="Numata K."/>
            <person name="Arakawa K."/>
        </authorList>
    </citation>
    <scope>NUCLEOTIDE SEQUENCE [LARGE SCALE GENOMIC DNA]</scope>
</reference>
<dbReference type="PANTHER" id="PTHR12706">
    <property type="entry name" value="STRAWBERRY NOTCH-RELATED"/>
    <property type="match status" value="1"/>
</dbReference>
<proteinExistence type="predicted"/>